<dbReference type="PANTHER" id="PTHR38681:SF1">
    <property type="entry name" value="RETROVIRUS-RELATED POL POLYPROTEIN FROM TRANSPOSON 412-LIKE PROTEIN"/>
    <property type="match status" value="1"/>
</dbReference>
<evidence type="ECO:0000313" key="2">
    <source>
        <dbReference type="Proteomes" id="UP000031668"/>
    </source>
</evidence>
<organism evidence="1 2">
    <name type="scientific">Thelohanellus kitauei</name>
    <name type="common">Myxosporean</name>
    <dbReference type="NCBI Taxonomy" id="669202"/>
    <lineage>
        <taxon>Eukaryota</taxon>
        <taxon>Metazoa</taxon>
        <taxon>Cnidaria</taxon>
        <taxon>Myxozoa</taxon>
        <taxon>Myxosporea</taxon>
        <taxon>Bivalvulida</taxon>
        <taxon>Platysporina</taxon>
        <taxon>Myxobolidae</taxon>
        <taxon>Thelohanellus</taxon>
    </lineage>
</organism>
<gene>
    <name evidence="1" type="ORF">RF11_11448</name>
</gene>
<evidence type="ECO:0008006" key="3">
    <source>
        <dbReference type="Google" id="ProtNLM"/>
    </source>
</evidence>
<dbReference type="AlphaFoldDB" id="A0A0C2M0W1"/>
<dbReference type="PANTHER" id="PTHR38681">
    <property type="entry name" value="RETROVIRUS-RELATED POL POLYPROTEIN FROM TRANSPOSON 412-LIKE PROTEIN-RELATED"/>
    <property type="match status" value="1"/>
</dbReference>
<sequence>MAKHFGIQLNHKTTYNSKSNDLIERFHRQLNALLRAKIKCYDCLDALPWIILKLRSVPKEYLRLSSAEQVYGLTQTLPGESVEPSTEDICHNTFIKNLREKIGSLVPKTMCNHGNHKFNIPSQDLFNAE</sequence>
<dbReference type="InterPro" id="IPR036397">
    <property type="entry name" value="RNaseH_sf"/>
</dbReference>
<dbReference type="OrthoDB" id="422540at2759"/>
<proteinExistence type="predicted"/>
<dbReference type="InterPro" id="IPR012337">
    <property type="entry name" value="RNaseH-like_sf"/>
</dbReference>
<evidence type="ECO:0000313" key="1">
    <source>
        <dbReference type="EMBL" id="KII60635.1"/>
    </source>
</evidence>
<accession>A0A0C2M0W1</accession>
<reference evidence="1 2" key="1">
    <citation type="journal article" date="2014" name="Genome Biol. Evol.">
        <title>The genome of the myxosporean Thelohanellus kitauei shows adaptations to nutrient acquisition within its fish host.</title>
        <authorList>
            <person name="Yang Y."/>
            <person name="Xiong J."/>
            <person name="Zhou Z."/>
            <person name="Huo F."/>
            <person name="Miao W."/>
            <person name="Ran C."/>
            <person name="Liu Y."/>
            <person name="Zhang J."/>
            <person name="Feng J."/>
            <person name="Wang M."/>
            <person name="Wang M."/>
            <person name="Wang L."/>
            <person name="Yao B."/>
        </authorList>
    </citation>
    <scope>NUCLEOTIDE SEQUENCE [LARGE SCALE GENOMIC DNA]</scope>
    <source>
        <strain evidence="1">Wuqing</strain>
    </source>
</reference>
<dbReference type="Gene3D" id="3.30.420.10">
    <property type="entry name" value="Ribonuclease H-like superfamily/Ribonuclease H"/>
    <property type="match status" value="1"/>
</dbReference>
<dbReference type="SUPFAM" id="SSF53098">
    <property type="entry name" value="Ribonuclease H-like"/>
    <property type="match status" value="1"/>
</dbReference>
<name>A0A0C2M0W1_THEKT</name>
<dbReference type="GO" id="GO:0003676">
    <property type="term" value="F:nucleic acid binding"/>
    <property type="evidence" value="ECO:0007669"/>
    <property type="project" value="InterPro"/>
</dbReference>
<protein>
    <recommendedName>
        <fullName evidence="3">Integrase catalytic domain-containing protein</fullName>
    </recommendedName>
</protein>
<dbReference type="Proteomes" id="UP000031668">
    <property type="component" value="Unassembled WGS sequence"/>
</dbReference>
<keyword evidence="2" id="KW-1185">Reference proteome</keyword>
<dbReference type="EMBL" id="JWZT01005540">
    <property type="protein sequence ID" value="KII60635.1"/>
    <property type="molecule type" value="Genomic_DNA"/>
</dbReference>
<comment type="caution">
    <text evidence="1">The sequence shown here is derived from an EMBL/GenBank/DDBJ whole genome shotgun (WGS) entry which is preliminary data.</text>
</comment>